<feature type="domain" description="Nucleoside diphosphate kinase-like" evidence="11">
    <location>
        <begin position="38"/>
        <end position="159"/>
    </location>
</feature>
<keyword evidence="10" id="KW-0732">Signal</keyword>
<accession>A0ABC8UFS8</accession>
<dbReference type="PRINTS" id="PR01243">
    <property type="entry name" value="NUCDPKINASE"/>
</dbReference>
<comment type="similarity">
    <text evidence="3 8 9">Belongs to the NDK family.</text>
</comment>
<evidence type="ECO:0000313" key="13">
    <source>
        <dbReference type="Proteomes" id="UP001642360"/>
    </source>
</evidence>
<dbReference type="EMBL" id="CAUOFW020007613">
    <property type="protein sequence ID" value="CAK9179857.1"/>
    <property type="molecule type" value="Genomic_DNA"/>
</dbReference>
<comment type="catalytic activity">
    <reaction evidence="1">
        <text>a 2'-deoxyribonucleoside 5'-diphosphate + ATP = a 2'-deoxyribonucleoside 5'-triphosphate + ADP</text>
        <dbReference type="Rhea" id="RHEA:44640"/>
        <dbReference type="ChEBI" id="CHEBI:30616"/>
        <dbReference type="ChEBI" id="CHEBI:61560"/>
        <dbReference type="ChEBI" id="CHEBI:73316"/>
        <dbReference type="ChEBI" id="CHEBI:456216"/>
        <dbReference type="EC" id="2.7.4.6"/>
    </reaction>
</comment>
<evidence type="ECO:0000256" key="5">
    <source>
        <dbReference type="ARBA" id="ARBA00022741"/>
    </source>
</evidence>
<dbReference type="InterPro" id="IPR036850">
    <property type="entry name" value="NDK-like_dom_sf"/>
</dbReference>
<dbReference type="SUPFAM" id="SSF54919">
    <property type="entry name" value="Nucleoside diphosphate kinase, NDK"/>
    <property type="match status" value="1"/>
</dbReference>
<evidence type="ECO:0000259" key="11">
    <source>
        <dbReference type="SMART" id="SM00562"/>
    </source>
</evidence>
<dbReference type="InterPro" id="IPR034907">
    <property type="entry name" value="NDK-like_dom"/>
</dbReference>
<keyword evidence="13" id="KW-1185">Reference proteome</keyword>
<comment type="caution">
    <text evidence="12">The sequence shown here is derived from an EMBL/GenBank/DDBJ whole genome shotgun (WGS) entry which is preliminary data.</text>
</comment>
<dbReference type="GO" id="GO:0005524">
    <property type="term" value="F:ATP binding"/>
    <property type="evidence" value="ECO:0007669"/>
    <property type="project" value="UniProtKB-KW"/>
</dbReference>
<evidence type="ECO:0000256" key="10">
    <source>
        <dbReference type="SAM" id="SignalP"/>
    </source>
</evidence>
<evidence type="ECO:0000256" key="9">
    <source>
        <dbReference type="RuleBase" id="RU004011"/>
    </source>
</evidence>
<dbReference type="PROSITE" id="PS51374">
    <property type="entry name" value="NDPK_LIKE"/>
    <property type="match status" value="1"/>
</dbReference>
<dbReference type="PANTHER" id="PTHR46161:SF3">
    <property type="entry name" value="NUCLEOSIDE DIPHOSPHATE KINASE DDB_G0292928-RELATED"/>
    <property type="match status" value="1"/>
</dbReference>
<dbReference type="GO" id="GO:0004550">
    <property type="term" value="F:nucleoside diphosphate kinase activity"/>
    <property type="evidence" value="ECO:0007669"/>
    <property type="project" value="UniProtKB-EC"/>
</dbReference>
<organism evidence="12 13">
    <name type="scientific">Ilex paraguariensis</name>
    <name type="common">yerba mate</name>
    <dbReference type="NCBI Taxonomy" id="185542"/>
    <lineage>
        <taxon>Eukaryota</taxon>
        <taxon>Viridiplantae</taxon>
        <taxon>Streptophyta</taxon>
        <taxon>Embryophyta</taxon>
        <taxon>Tracheophyta</taxon>
        <taxon>Spermatophyta</taxon>
        <taxon>Magnoliopsida</taxon>
        <taxon>eudicotyledons</taxon>
        <taxon>Gunneridae</taxon>
        <taxon>Pentapetalae</taxon>
        <taxon>asterids</taxon>
        <taxon>campanulids</taxon>
        <taxon>Aquifoliales</taxon>
        <taxon>Aquifoliaceae</taxon>
        <taxon>Ilex</taxon>
    </lineage>
</organism>
<sequence length="160" mass="18167">MLQMTPRWIRNFDIFLLFFLLVAAFFVRHSSGDVITEKASTLAMIKPDGVAGNYTNVIKQIISESGFRITREMMVQLDEDTVTSFYAEHSSKSFFPSLVKYMTSGSILIMVLEKVNAVADWRALIGPTDARKAKVTHPHRLFIYSLSSVVLSFESLLFNF</sequence>
<keyword evidence="5" id="KW-0547">Nucleotide-binding</keyword>
<evidence type="ECO:0000256" key="6">
    <source>
        <dbReference type="ARBA" id="ARBA00022777"/>
    </source>
</evidence>
<evidence type="ECO:0000256" key="8">
    <source>
        <dbReference type="PROSITE-ProRule" id="PRU00706"/>
    </source>
</evidence>
<dbReference type="Gene3D" id="3.30.70.141">
    <property type="entry name" value="Nucleoside diphosphate kinase-like domain"/>
    <property type="match status" value="1"/>
</dbReference>
<evidence type="ECO:0000256" key="4">
    <source>
        <dbReference type="ARBA" id="ARBA00022679"/>
    </source>
</evidence>
<keyword evidence="6" id="KW-0418">Kinase</keyword>
<proteinExistence type="inferred from homology"/>
<dbReference type="Pfam" id="PF00334">
    <property type="entry name" value="NDK"/>
    <property type="match status" value="1"/>
</dbReference>
<evidence type="ECO:0000256" key="2">
    <source>
        <dbReference type="ARBA" id="ARBA00000937"/>
    </source>
</evidence>
<dbReference type="Proteomes" id="UP001642360">
    <property type="component" value="Unassembled WGS sequence"/>
</dbReference>
<name>A0ABC8UFS8_9AQUA</name>
<dbReference type="SMART" id="SM00562">
    <property type="entry name" value="NDK"/>
    <property type="match status" value="1"/>
</dbReference>
<evidence type="ECO:0000256" key="3">
    <source>
        <dbReference type="ARBA" id="ARBA00008142"/>
    </source>
</evidence>
<dbReference type="InterPro" id="IPR001564">
    <property type="entry name" value="Nucleoside_diP_kinase"/>
</dbReference>
<evidence type="ECO:0000256" key="1">
    <source>
        <dbReference type="ARBA" id="ARBA00000082"/>
    </source>
</evidence>
<gene>
    <name evidence="12" type="ORF">ILEXP_LOCUS49809</name>
</gene>
<feature type="chain" id="PRO_5044804956" description="Nucleoside diphosphate kinase-like domain-containing protein" evidence="10">
    <location>
        <begin position="25"/>
        <end position="160"/>
    </location>
</feature>
<keyword evidence="4" id="KW-0808">Transferase</keyword>
<comment type="catalytic activity">
    <reaction evidence="2">
        <text>a ribonucleoside 5'-diphosphate + ATP = a ribonucleoside 5'-triphosphate + ADP</text>
        <dbReference type="Rhea" id="RHEA:18113"/>
        <dbReference type="ChEBI" id="CHEBI:30616"/>
        <dbReference type="ChEBI" id="CHEBI:57930"/>
        <dbReference type="ChEBI" id="CHEBI:61557"/>
        <dbReference type="ChEBI" id="CHEBI:456216"/>
        <dbReference type="EC" id="2.7.4.6"/>
    </reaction>
</comment>
<dbReference type="AlphaFoldDB" id="A0ABC8UFS8"/>
<evidence type="ECO:0000256" key="7">
    <source>
        <dbReference type="ARBA" id="ARBA00022840"/>
    </source>
</evidence>
<feature type="signal peptide" evidence="10">
    <location>
        <begin position="1"/>
        <end position="24"/>
    </location>
</feature>
<comment type="caution">
    <text evidence="8">Lacks conserved residue(s) required for the propagation of feature annotation.</text>
</comment>
<dbReference type="PANTHER" id="PTHR46161">
    <property type="entry name" value="NUCLEOSIDE DIPHOSPHATE KINASE"/>
    <property type="match status" value="1"/>
</dbReference>
<keyword evidence="7" id="KW-0067">ATP-binding</keyword>
<protein>
    <recommendedName>
        <fullName evidence="11">Nucleoside diphosphate kinase-like domain-containing protein</fullName>
    </recommendedName>
</protein>
<evidence type="ECO:0000313" key="12">
    <source>
        <dbReference type="EMBL" id="CAK9179857.1"/>
    </source>
</evidence>
<reference evidence="12 13" key="1">
    <citation type="submission" date="2024-02" db="EMBL/GenBank/DDBJ databases">
        <authorList>
            <person name="Vignale AGUSTIN F."/>
            <person name="Sosa J E."/>
            <person name="Modenutti C."/>
        </authorList>
    </citation>
    <scope>NUCLEOTIDE SEQUENCE [LARGE SCALE GENOMIC DNA]</scope>
</reference>